<dbReference type="AlphaFoldDB" id="A0A1Y1QJQ0"/>
<feature type="compositionally biased region" description="Low complexity" evidence="3">
    <location>
        <begin position="130"/>
        <end position="141"/>
    </location>
</feature>
<accession>A0A1Y1QJQ0</accession>
<keyword evidence="2" id="KW-0238">DNA-binding</keyword>
<evidence type="ECO:0000256" key="2">
    <source>
        <dbReference type="ARBA" id="ARBA00023125"/>
    </source>
</evidence>
<evidence type="ECO:0000259" key="4">
    <source>
        <dbReference type="SMART" id="SM01043"/>
    </source>
</evidence>
<dbReference type="PANTHER" id="PTHR35807">
    <property type="entry name" value="TRANSCRIPTIONAL REGULATOR REDD-RELATED"/>
    <property type="match status" value="1"/>
</dbReference>
<comment type="caution">
    <text evidence="5">The sequence shown here is derived from an EMBL/GenBank/DDBJ whole genome shotgun (WGS) entry which is preliminary data.</text>
</comment>
<dbReference type="InterPro" id="IPR005158">
    <property type="entry name" value="BTAD"/>
</dbReference>
<dbReference type="EMBL" id="MTEJ01000212">
    <property type="protein sequence ID" value="OQX07324.1"/>
    <property type="molecule type" value="Genomic_DNA"/>
</dbReference>
<dbReference type="SUPFAM" id="SSF46894">
    <property type="entry name" value="C-terminal effector domain of the bipartite response regulators"/>
    <property type="match status" value="1"/>
</dbReference>
<evidence type="ECO:0000256" key="3">
    <source>
        <dbReference type="SAM" id="MobiDB-lite"/>
    </source>
</evidence>
<protein>
    <recommendedName>
        <fullName evidence="4">Bacterial transcriptional activator domain-containing protein</fullName>
    </recommendedName>
</protein>
<feature type="region of interest" description="Disordered" evidence="3">
    <location>
        <begin position="125"/>
        <end position="144"/>
    </location>
</feature>
<comment type="similarity">
    <text evidence="1">Belongs to the AfsR/DnrI/RedD regulatory family.</text>
</comment>
<evidence type="ECO:0000313" key="6">
    <source>
        <dbReference type="Proteomes" id="UP000192491"/>
    </source>
</evidence>
<evidence type="ECO:0000313" key="5">
    <source>
        <dbReference type="EMBL" id="OQX07324.1"/>
    </source>
</evidence>
<reference evidence="5 6" key="1">
    <citation type="submission" date="2017-01" db="EMBL/GenBank/DDBJ databases">
        <title>Novel large sulfur bacteria in the metagenomes of groundwater-fed chemosynthetic microbial mats in the Lake Huron basin.</title>
        <authorList>
            <person name="Sharrar A.M."/>
            <person name="Flood B.E."/>
            <person name="Bailey J.V."/>
            <person name="Jones D.S."/>
            <person name="Biddanda B."/>
            <person name="Ruberg S.A."/>
            <person name="Marcus D.N."/>
            <person name="Dick G.J."/>
        </authorList>
    </citation>
    <scope>NUCLEOTIDE SEQUENCE [LARGE SCALE GENOMIC DNA]</scope>
    <source>
        <strain evidence="5">A8</strain>
    </source>
</reference>
<dbReference type="InterPro" id="IPR016032">
    <property type="entry name" value="Sig_transdc_resp-reg_C-effctor"/>
</dbReference>
<dbReference type="Pfam" id="PF03704">
    <property type="entry name" value="BTAD"/>
    <property type="match status" value="1"/>
</dbReference>
<dbReference type="Gene3D" id="1.25.40.10">
    <property type="entry name" value="Tetratricopeptide repeat domain"/>
    <property type="match status" value="1"/>
</dbReference>
<dbReference type="Proteomes" id="UP000192491">
    <property type="component" value="Unassembled WGS sequence"/>
</dbReference>
<dbReference type="Gene3D" id="1.10.10.10">
    <property type="entry name" value="Winged helix-like DNA-binding domain superfamily/Winged helix DNA-binding domain"/>
    <property type="match status" value="1"/>
</dbReference>
<dbReference type="PANTHER" id="PTHR35807:SF2">
    <property type="entry name" value="TRANSCRIPTIONAL ACTIVATOR DOMAIN"/>
    <property type="match status" value="1"/>
</dbReference>
<sequence length="405" mass="47084">MLDFLLECEALAVDIVNTTPNNTLMAHAVELCESYLKTMMDMQRVRQHLQWAQTQGSDLKAQLEKIQQALQEISQQASHNARQDRHKTVRSRDWNTIGGLIDEILRLSPQQINLTPVINSSQIPTTQAVNTNNATSPSTSSREQPDTALHLSVHLFGKFKASLNERDIRRWPRGKGLKLLKFLLLHRSTPIPRERLMETFWPDTDAHAARNNLNVALYHLRQDLSRYHKSFLFVHHRDGYYQLNTELSTWVDVEAFDHHLRTAQQHDARYESARAITAYRDAEALYQGDCLEDDLHENWAALISQAYRLKYLGVLEYLGARTLENGDYQECATLWHKAVALDSCNEQAHQRIMYCYLHMGQRQMAMRQYQICEENLRKELGLEPTQQTRQLLEQIRQASREPQVK</sequence>
<dbReference type="InterPro" id="IPR051677">
    <property type="entry name" value="AfsR-DnrI-RedD_regulator"/>
</dbReference>
<evidence type="ECO:0000256" key="1">
    <source>
        <dbReference type="ARBA" id="ARBA00005820"/>
    </source>
</evidence>
<name>A0A1Y1QJQ0_9GAMM</name>
<dbReference type="InterPro" id="IPR036388">
    <property type="entry name" value="WH-like_DNA-bd_sf"/>
</dbReference>
<proteinExistence type="inferred from homology"/>
<dbReference type="GO" id="GO:0003677">
    <property type="term" value="F:DNA binding"/>
    <property type="evidence" value="ECO:0007669"/>
    <property type="project" value="UniProtKB-KW"/>
</dbReference>
<dbReference type="InterPro" id="IPR001867">
    <property type="entry name" value="OmpR/PhoB-type_DNA-bd"/>
</dbReference>
<dbReference type="SUPFAM" id="SSF48452">
    <property type="entry name" value="TPR-like"/>
    <property type="match status" value="1"/>
</dbReference>
<organism evidence="5 6">
    <name type="scientific">Thiothrix lacustris</name>
    <dbReference type="NCBI Taxonomy" id="525917"/>
    <lineage>
        <taxon>Bacteria</taxon>
        <taxon>Pseudomonadati</taxon>
        <taxon>Pseudomonadota</taxon>
        <taxon>Gammaproteobacteria</taxon>
        <taxon>Thiotrichales</taxon>
        <taxon>Thiotrichaceae</taxon>
        <taxon>Thiothrix</taxon>
    </lineage>
</organism>
<gene>
    <name evidence="5" type="ORF">BWK73_28335</name>
</gene>
<feature type="domain" description="Bacterial transcriptional activator" evidence="4">
    <location>
        <begin position="251"/>
        <end position="396"/>
    </location>
</feature>
<dbReference type="InterPro" id="IPR011990">
    <property type="entry name" value="TPR-like_helical_dom_sf"/>
</dbReference>
<dbReference type="Pfam" id="PF00486">
    <property type="entry name" value="Trans_reg_C"/>
    <property type="match status" value="1"/>
</dbReference>
<dbReference type="GO" id="GO:0000160">
    <property type="term" value="P:phosphorelay signal transduction system"/>
    <property type="evidence" value="ECO:0007669"/>
    <property type="project" value="InterPro"/>
</dbReference>
<dbReference type="GO" id="GO:0006355">
    <property type="term" value="P:regulation of DNA-templated transcription"/>
    <property type="evidence" value="ECO:0007669"/>
    <property type="project" value="InterPro"/>
</dbReference>
<dbReference type="SMART" id="SM01043">
    <property type="entry name" value="BTAD"/>
    <property type="match status" value="1"/>
</dbReference>